<evidence type="ECO:0000313" key="8">
    <source>
        <dbReference type="EMBL" id="CAB3925858.1"/>
    </source>
</evidence>
<dbReference type="PROSITE" id="PS01081">
    <property type="entry name" value="HTH_TETR_1"/>
    <property type="match status" value="1"/>
</dbReference>
<dbReference type="SUPFAM" id="SSF48498">
    <property type="entry name" value="Tetracyclin repressor-like, C-terminal domain"/>
    <property type="match status" value="1"/>
</dbReference>
<dbReference type="InterPro" id="IPR001647">
    <property type="entry name" value="HTH_TetR"/>
</dbReference>
<feature type="domain" description="HTH tetR-type" evidence="7">
    <location>
        <begin position="27"/>
        <end position="87"/>
    </location>
</feature>
<dbReference type="PANTHER" id="PTHR30055:SF183">
    <property type="entry name" value="NUCLEOID OCCLUSION FACTOR SLMA"/>
    <property type="match status" value="1"/>
</dbReference>
<dbReference type="PRINTS" id="PR00455">
    <property type="entry name" value="HTHTETR"/>
</dbReference>
<evidence type="ECO:0000256" key="5">
    <source>
        <dbReference type="ARBA" id="ARBA00023163"/>
    </source>
</evidence>
<evidence type="ECO:0000256" key="4">
    <source>
        <dbReference type="ARBA" id="ARBA00023125"/>
    </source>
</evidence>
<protein>
    <submittedName>
        <fullName evidence="8">HTH-type transcriptional regulator BetI</fullName>
    </submittedName>
</protein>
<feature type="DNA-binding region" description="H-T-H motif" evidence="6">
    <location>
        <begin position="50"/>
        <end position="69"/>
    </location>
</feature>
<evidence type="ECO:0000256" key="6">
    <source>
        <dbReference type="PROSITE-ProRule" id="PRU00335"/>
    </source>
</evidence>
<evidence type="ECO:0000256" key="3">
    <source>
        <dbReference type="ARBA" id="ARBA00023054"/>
    </source>
</evidence>
<name>A0A6S7F0Y0_9BURK</name>
<keyword evidence="2" id="KW-0805">Transcription regulation</keyword>
<dbReference type="Proteomes" id="UP000494117">
    <property type="component" value="Unassembled WGS sequence"/>
</dbReference>
<dbReference type="AlphaFoldDB" id="A0A6S7F0Y0"/>
<dbReference type="Pfam" id="PF00440">
    <property type="entry name" value="TetR_N"/>
    <property type="match status" value="1"/>
</dbReference>
<dbReference type="InterPro" id="IPR036271">
    <property type="entry name" value="Tet_transcr_reg_TetR-rel_C_sf"/>
</dbReference>
<organism evidence="8 9">
    <name type="scientific">Achromobacter anxifer</name>
    <dbReference type="NCBI Taxonomy" id="1287737"/>
    <lineage>
        <taxon>Bacteria</taxon>
        <taxon>Pseudomonadati</taxon>
        <taxon>Pseudomonadota</taxon>
        <taxon>Betaproteobacteria</taxon>
        <taxon>Burkholderiales</taxon>
        <taxon>Alcaligenaceae</taxon>
        <taxon>Achromobacter</taxon>
    </lineage>
</organism>
<reference evidence="8 9" key="1">
    <citation type="submission" date="2020-04" db="EMBL/GenBank/DDBJ databases">
        <authorList>
            <person name="De Canck E."/>
        </authorList>
    </citation>
    <scope>NUCLEOTIDE SEQUENCE [LARGE SCALE GENOMIC DNA]</scope>
    <source>
        <strain evidence="8 9">LMG 26858</strain>
    </source>
</reference>
<dbReference type="RefSeq" id="WP_175210943.1">
    <property type="nucleotide sequence ID" value="NZ_CADILG010000074.1"/>
</dbReference>
<evidence type="ECO:0000256" key="1">
    <source>
        <dbReference type="ARBA" id="ARBA00022491"/>
    </source>
</evidence>
<keyword evidence="5" id="KW-0804">Transcription</keyword>
<proteinExistence type="predicted"/>
<keyword evidence="3" id="KW-0175">Coiled coil</keyword>
<dbReference type="GO" id="GO:0000976">
    <property type="term" value="F:transcription cis-regulatory region binding"/>
    <property type="evidence" value="ECO:0007669"/>
    <property type="project" value="TreeGrafter"/>
</dbReference>
<keyword evidence="4 6" id="KW-0238">DNA-binding</keyword>
<evidence type="ECO:0000259" key="7">
    <source>
        <dbReference type="PROSITE" id="PS50977"/>
    </source>
</evidence>
<dbReference type="Gene3D" id="1.10.357.10">
    <property type="entry name" value="Tetracycline Repressor, domain 2"/>
    <property type="match status" value="1"/>
</dbReference>
<evidence type="ECO:0000313" key="9">
    <source>
        <dbReference type="Proteomes" id="UP000494117"/>
    </source>
</evidence>
<keyword evidence="1" id="KW-0678">Repressor</keyword>
<dbReference type="PANTHER" id="PTHR30055">
    <property type="entry name" value="HTH-TYPE TRANSCRIPTIONAL REGULATOR RUTR"/>
    <property type="match status" value="1"/>
</dbReference>
<dbReference type="GO" id="GO:0003700">
    <property type="term" value="F:DNA-binding transcription factor activity"/>
    <property type="evidence" value="ECO:0007669"/>
    <property type="project" value="TreeGrafter"/>
</dbReference>
<evidence type="ECO:0000256" key="2">
    <source>
        <dbReference type="ARBA" id="ARBA00023015"/>
    </source>
</evidence>
<keyword evidence="9" id="KW-1185">Reference proteome</keyword>
<gene>
    <name evidence="8" type="primary">betI_4</name>
    <name evidence="8" type="ORF">LMG26858_05793</name>
</gene>
<dbReference type="InterPro" id="IPR050109">
    <property type="entry name" value="HTH-type_TetR-like_transc_reg"/>
</dbReference>
<dbReference type="PROSITE" id="PS50977">
    <property type="entry name" value="HTH_TETR_2"/>
    <property type="match status" value="1"/>
</dbReference>
<accession>A0A6S7F0Y0</accession>
<dbReference type="InterPro" id="IPR023772">
    <property type="entry name" value="DNA-bd_HTH_TetR-type_CS"/>
</dbReference>
<sequence length="213" mass="22495">MPATPADLLSLPAGKDAAAKPRTKPAAVRLDELMAAAEALFIEKGVEAATISEIVERAGVAKGTFYHYFTSKNDMLAALRAKFSQGFLDHIARAVDACAPDDGVARLRAWTRAGVEAYFDGYELHDVVFHDAQHPDRGTAEKSAVLRQLEAILEAGARAGCWPLDDAALAAIVLYHGMHGAVDASIAQGRRDAAALSGPLAAMFLRTLGARAG</sequence>
<dbReference type="InterPro" id="IPR009057">
    <property type="entry name" value="Homeodomain-like_sf"/>
</dbReference>
<dbReference type="Gene3D" id="1.10.10.60">
    <property type="entry name" value="Homeodomain-like"/>
    <property type="match status" value="1"/>
</dbReference>
<dbReference type="SUPFAM" id="SSF46689">
    <property type="entry name" value="Homeodomain-like"/>
    <property type="match status" value="1"/>
</dbReference>
<dbReference type="EMBL" id="CADILG010000074">
    <property type="protein sequence ID" value="CAB3925858.1"/>
    <property type="molecule type" value="Genomic_DNA"/>
</dbReference>